<name>A0A2R6A9I1_9ARCH</name>
<dbReference type="GO" id="GO:0051607">
    <property type="term" value="P:defense response to virus"/>
    <property type="evidence" value="ECO:0007669"/>
    <property type="project" value="UniProtKB-KW"/>
</dbReference>
<feature type="domain" description="HD Cas3-type" evidence="4">
    <location>
        <begin position="29"/>
        <end position="104"/>
    </location>
</feature>
<accession>A0A2R6A9I1</accession>
<evidence type="ECO:0000313" key="5">
    <source>
        <dbReference type="EMBL" id="PSN83064.1"/>
    </source>
</evidence>
<organism evidence="5 6">
    <name type="scientific">Candidatus Marsarchaeota G1 archaeon OSP_D</name>
    <dbReference type="NCBI Taxonomy" id="1978155"/>
    <lineage>
        <taxon>Archaea</taxon>
        <taxon>Candidatus Marsarchaeota</taxon>
        <taxon>Candidatus Marsarchaeota group 1</taxon>
    </lineage>
</organism>
<keyword evidence="3" id="KW-0051">Antiviral defense</keyword>
<dbReference type="Proteomes" id="UP000240880">
    <property type="component" value="Unassembled WGS sequence"/>
</dbReference>
<dbReference type="InterPro" id="IPR038257">
    <property type="entry name" value="CRISPR-assoc_Cas3_HD_sf"/>
</dbReference>
<evidence type="ECO:0000259" key="4">
    <source>
        <dbReference type="Pfam" id="PF18019"/>
    </source>
</evidence>
<dbReference type="Gene3D" id="1.10.3210.30">
    <property type="match status" value="1"/>
</dbReference>
<proteinExistence type="predicted"/>
<evidence type="ECO:0000256" key="1">
    <source>
        <dbReference type="ARBA" id="ARBA00022723"/>
    </source>
</evidence>
<dbReference type="Pfam" id="PF18019">
    <property type="entry name" value="Cas3_HD"/>
    <property type="match status" value="1"/>
</dbReference>
<evidence type="ECO:0000256" key="3">
    <source>
        <dbReference type="ARBA" id="ARBA00023118"/>
    </source>
</evidence>
<dbReference type="AlphaFoldDB" id="A0A2R6A9I1"/>
<comment type="caution">
    <text evidence="5">The sequence shown here is derived from an EMBL/GenBank/DDBJ whole genome shotgun (WGS) entry which is preliminary data.</text>
</comment>
<dbReference type="EMBL" id="NEXC01000038">
    <property type="protein sequence ID" value="PSN83064.1"/>
    <property type="molecule type" value="Genomic_DNA"/>
</dbReference>
<sequence>MASLSPELLARVTVFGYENKWHLYYAKFNQQYHQSLLSHALNVGVLSVDLADLVIQEGLKNTKSDEIIRAWSSGELVDLVFLAGFLHDCGKSSERFQIAVESHLAGERVPSTHFSHQIPTDVSERLEKIKEYLKQNGYSRGDQFWEGLKYCISVLGKIDNPESASLIFQTRPPIYSQFVRDVVHSADVLLSKTLDEIVSSARLLDGEFTSGLDVWFTRVSVVRGITTQILLLSLEELIKEKGYKPVTWHQDGTVYCFRKGSPVLTLDEQDIVTRVVQKLKQIVFSDSSKLAKASFGDLRQQVITEPVFLFYSDEVISQFWKQRFREFRMGLYSEESAKTDYFKQEALEQEDRKKLTEEIGITEQELHERLRRFKEFDFKVFQTLMGIEKQVRENVNQDEKIDKIIKSVYSKLRVQPPSEKPTNTMPKKSRLEFAKSLWKSECYVNPNQWEVELHEAVLQATLELKELFRETKDPEKFLEHIARLLVNEITEPTTRDSFNIIRQSYSEYLKGKKRGTPLCVICNGPAEFTAQAKVLGESEIYHDSLPAGSEIGGENKLRICELCDFEYKVRRLLLNFENAYVFAIVPHIAISRESYLYWRTLADSLARENFAPVNLNNPEFLEQILESEDRFKKTVQTVWLSYLMSSQNFDVQSLFKDKRFKDALEYLISRFGDPSPLLEEIPKDVDLSNVDAEQLIKLLEKGKVRLTNERLQEILGLMRRVQPVCYTGNYVLIFTERIQAWGEGATAQLKWLLYRTILAKLFLATVFDVTTSVVLNESKKGYTKFPPDVLFKDYSRKLSVKEGWVAIDGLENSLTKLCSLVLVERLLSMAKADYGKDTLLRILSEEPGKVVARYVQHSDPEKSSKYMRQLIHALELWSDG</sequence>
<evidence type="ECO:0000256" key="2">
    <source>
        <dbReference type="ARBA" id="ARBA00022801"/>
    </source>
</evidence>
<evidence type="ECO:0000313" key="6">
    <source>
        <dbReference type="Proteomes" id="UP000240880"/>
    </source>
</evidence>
<reference evidence="5 6" key="1">
    <citation type="submission" date="2017-04" db="EMBL/GenBank/DDBJ databases">
        <title>Novel microbial lineages endemic to geothermal iron-oxide mats fill important gaps in the evolutionary history of Archaea.</title>
        <authorList>
            <person name="Jay Z.J."/>
            <person name="Beam J.P."/>
            <person name="Dlakic M."/>
            <person name="Rusch D.B."/>
            <person name="Kozubal M.A."/>
            <person name="Inskeep W.P."/>
        </authorList>
    </citation>
    <scope>NUCLEOTIDE SEQUENCE [LARGE SCALE GENOMIC DNA]</scope>
    <source>
        <strain evidence="5">OSP_D</strain>
    </source>
</reference>
<protein>
    <recommendedName>
        <fullName evidence="4">HD Cas3-type domain-containing protein</fullName>
    </recommendedName>
</protein>
<keyword evidence="1" id="KW-0479">Metal-binding</keyword>
<gene>
    <name evidence="5" type="ORF">B9Q01_06040</name>
</gene>
<keyword evidence="2" id="KW-0378">Hydrolase</keyword>
<dbReference type="GO" id="GO:0016787">
    <property type="term" value="F:hydrolase activity"/>
    <property type="evidence" value="ECO:0007669"/>
    <property type="project" value="UniProtKB-KW"/>
</dbReference>
<dbReference type="InterPro" id="IPR006483">
    <property type="entry name" value="CRISPR-assoc_Cas3_HD"/>
</dbReference>
<dbReference type="GO" id="GO:0046872">
    <property type="term" value="F:metal ion binding"/>
    <property type="evidence" value="ECO:0007669"/>
    <property type="project" value="UniProtKB-KW"/>
</dbReference>